<protein>
    <submittedName>
        <fullName evidence="3">Molybdopterin-guanine dinucleotide biosynthesis protein B</fullName>
    </submittedName>
</protein>
<dbReference type="AlphaFoldDB" id="A0A937X9W8"/>
<dbReference type="NCBIfam" id="TIGR00176">
    <property type="entry name" value="mobB"/>
    <property type="match status" value="1"/>
</dbReference>
<dbReference type="PANTHER" id="PTHR40072">
    <property type="entry name" value="MOLYBDOPTERIN-GUANINE DINUCLEOTIDE BIOSYNTHESIS ADAPTER PROTEIN-RELATED"/>
    <property type="match status" value="1"/>
</dbReference>
<reference evidence="3" key="1">
    <citation type="submission" date="2019-03" db="EMBL/GenBank/DDBJ databases">
        <title>Lake Tanganyika Metagenome-Assembled Genomes (MAGs).</title>
        <authorList>
            <person name="Tran P."/>
        </authorList>
    </citation>
    <scope>NUCLEOTIDE SEQUENCE</scope>
    <source>
        <strain evidence="3">M_DeepCast_400m_m2_100</strain>
    </source>
</reference>
<evidence type="ECO:0000313" key="4">
    <source>
        <dbReference type="Proteomes" id="UP000748308"/>
    </source>
</evidence>
<dbReference type="EMBL" id="VGIY01000020">
    <property type="protein sequence ID" value="MBM3316527.1"/>
    <property type="molecule type" value="Genomic_DNA"/>
</dbReference>
<evidence type="ECO:0000256" key="1">
    <source>
        <dbReference type="SAM" id="MobiDB-lite"/>
    </source>
</evidence>
<comment type="caution">
    <text evidence="3">The sequence shown here is derived from an EMBL/GenBank/DDBJ whole genome shotgun (WGS) entry which is preliminary data.</text>
</comment>
<dbReference type="InterPro" id="IPR052539">
    <property type="entry name" value="MGD_biosynthesis_adapter"/>
</dbReference>
<dbReference type="GO" id="GO:0006777">
    <property type="term" value="P:Mo-molybdopterin cofactor biosynthetic process"/>
    <property type="evidence" value="ECO:0007669"/>
    <property type="project" value="InterPro"/>
</dbReference>
<dbReference type="Gene3D" id="3.40.50.300">
    <property type="entry name" value="P-loop containing nucleotide triphosphate hydrolases"/>
    <property type="match status" value="1"/>
</dbReference>
<proteinExistence type="predicted"/>
<feature type="compositionally biased region" description="Low complexity" evidence="1">
    <location>
        <begin position="178"/>
        <end position="189"/>
    </location>
</feature>
<dbReference type="SUPFAM" id="SSF52540">
    <property type="entry name" value="P-loop containing nucleoside triphosphate hydrolases"/>
    <property type="match status" value="1"/>
</dbReference>
<evidence type="ECO:0000313" key="3">
    <source>
        <dbReference type="EMBL" id="MBM3316527.1"/>
    </source>
</evidence>
<dbReference type="PANTHER" id="PTHR40072:SF1">
    <property type="entry name" value="MOLYBDOPTERIN-GUANINE DINUCLEOTIDE BIOSYNTHESIS ADAPTER PROTEIN"/>
    <property type="match status" value="1"/>
</dbReference>
<accession>A0A937X9W8</accession>
<dbReference type="InterPro" id="IPR004435">
    <property type="entry name" value="MobB_dom"/>
</dbReference>
<sequence>MKAIQIVGRKKSGKTSLVVRLLPLLRAHGLRLATVKHSGHPHALDREGSDSWLHRQAGAEATLAVTAAAVSFHFDIPETEDRTQALVERYLGEHDLVLIEGWAGRAGAKIEVVPAGKDGRAKMPRFLDGGELLAVVLAPGLRPSPEDVAPWGELQPAGAWAPAAAGSALTDAAGAKAAPDAGGAKAAPDAGGGGPIGAGPARRSAGAPVPCFLWEDAVAVARFILDRHES</sequence>
<gene>
    <name evidence="3" type="primary">mobB</name>
    <name evidence="3" type="ORF">FJY75_01615</name>
</gene>
<dbReference type="GO" id="GO:0005525">
    <property type="term" value="F:GTP binding"/>
    <property type="evidence" value="ECO:0007669"/>
    <property type="project" value="InterPro"/>
</dbReference>
<feature type="region of interest" description="Disordered" evidence="1">
    <location>
        <begin position="178"/>
        <end position="201"/>
    </location>
</feature>
<organism evidence="3 4">
    <name type="scientific">Eiseniibacteriota bacterium</name>
    <dbReference type="NCBI Taxonomy" id="2212470"/>
    <lineage>
        <taxon>Bacteria</taxon>
        <taxon>Candidatus Eiseniibacteriota</taxon>
    </lineage>
</organism>
<dbReference type="Proteomes" id="UP000748308">
    <property type="component" value="Unassembled WGS sequence"/>
</dbReference>
<feature type="domain" description="Molybdopterin-guanine dinucleotide biosynthesis protein B (MobB)" evidence="2">
    <location>
        <begin position="4"/>
        <end position="136"/>
    </location>
</feature>
<name>A0A937X9W8_UNCEI</name>
<dbReference type="Pfam" id="PF03205">
    <property type="entry name" value="MobB"/>
    <property type="match status" value="1"/>
</dbReference>
<dbReference type="InterPro" id="IPR027417">
    <property type="entry name" value="P-loop_NTPase"/>
</dbReference>
<evidence type="ECO:0000259" key="2">
    <source>
        <dbReference type="Pfam" id="PF03205"/>
    </source>
</evidence>